<evidence type="ECO:0000256" key="10">
    <source>
        <dbReference type="SAM" id="MobiDB-lite"/>
    </source>
</evidence>
<reference evidence="13 14" key="1">
    <citation type="submission" date="2015-05" db="EMBL/GenBank/DDBJ databases">
        <title>Distinctive expansion of gene families associated with plant cell wall degradation and secondary metabolism in the genomes of grapevine trunk pathogens.</title>
        <authorList>
            <person name="Lawrence D.P."/>
            <person name="Travadon R."/>
            <person name="Rolshausen P.E."/>
            <person name="Baumgartner K."/>
        </authorList>
    </citation>
    <scope>NUCLEOTIDE SEQUENCE [LARGE SCALE GENOMIC DNA]</scope>
    <source>
        <strain evidence="13">DA912</strain>
    </source>
</reference>
<evidence type="ECO:0000256" key="9">
    <source>
        <dbReference type="ARBA" id="ARBA00023136"/>
    </source>
</evidence>
<keyword evidence="14" id="KW-1185">Reference proteome</keyword>
<comment type="subcellular location">
    <subcellularLocation>
        <location evidence="1">Membrane</location>
        <topology evidence="1">Multi-pass membrane protein</topology>
    </subcellularLocation>
</comment>
<dbReference type="GO" id="GO:0016887">
    <property type="term" value="F:ATP hydrolysis activity"/>
    <property type="evidence" value="ECO:0007669"/>
    <property type="project" value="InterPro"/>
</dbReference>
<feature type="transmembrane region" description="Helical" evidence="11">
    <location>
        <begin position="312"/>
        <end position="336"/>
    </location>
</feature>
<dbReference type="InterPro" id="IPR027417">
    <property type="entry name" value="P-loop_NTPase"/>
</dbReference>
<feature type="transmembrane region" description="Helical" evidence="11">
    <location>
        <begin position="1130"/>
        <end position="1149"/>
    </location>
</feature>
<keyword evidence="3" id="KW-0813">Transport</keyword>
<organism evidence="13 14">
    <name type="scientific">Diaporthe ampelina</name>
    <dbReference type="NCBI Taxonomy" id="1214573"/>
    <lineage>
        <taxon>Eukaryota</taxon>
        <taxon>Fungi</taxon>
        <taxon>Dikarya</taxon>
        <taxon>Ascomycota</taxon>
        <taxon>Pezizomycotina</taxon>
        <taxon>Sordariomycetes</taxon>
        <taxon>Sordariomycetidae</taxon>
        <taxon>Diaporthales</taxon>
        <taxon>Diaporthaceae</taxon>
        <taxon>Diaporthe</taxon>
    </lineage>
</organism>
<feature type="domain" description="ABC transporter" evidence="12">
    <location>
        <begin position="1257"/>
        <end position="1491"/>
    </location>
</feature>
<dbReference type="PROSITE" id="PS00211">
    <property type="entry name" value="ABC_TRANSPORTER_1"/>
    <property type="match status" value="2"/>
</dbReference>
<accession>A0A0G2F7Z0</accession>
<evidence type="ECO:0000256" key="3">
    <source>
        <dbReference type="ARBA" id="ARBA00022448"/>
    </source>
</evidence>
<dbReference type="Proteomes" id="UP000034680">
    <property type="component" value="Unassembled WGS sequence"/>
</dbReference>
<feature type="transmembrane region" description="Helical" evidence="11">
    <location>
        <begin position="1088"/>
        <end position="1110"/>
    </location>
</feature>
<feature type="transmembrane region" description="Helical" evidence="11">
    <location>
        <begin position="368"/>
        <end position="389"/>
    </location>
</feature>
<comment type="similarity">
    <text evidence="2">Belongs to the ABC transporter superfamily. ABCA family.</text>
</comment>
<feature type="region of interest" description="Disordered" evidence="10">
    <location>
        <begin position="763"/>
        <end position="791"/>
    </location>
</feature>
<dbReference type="EMBL" id="LCUC01000503">
    <property type="protein sequence ID" value="KKY30321.1"/>
    <property type="molecule type" value="Genomic_DNA"/>
</dbReference>
<comment type="caution">
    <text evidence="13">The sequence shown here is derived from an EMBL/GenBank/DDBJ whole genome shotgun (WGS) entry which is preliminary data.</text>
</comment>
<dbReference type="InterPro" id="IPR003593">
    <property type="entry name" value="AAA+_ATPase"/>
</dbReference>
<dbReference type="Pfam" id="PF25043">
    <property type="entry name" value="DUF7788"/>
    <property type="match status" value="1"/>
</dbReference>
<feature type="compositionally biased region" description="Basic and acidic residues" evidence="10">
    <location>
        <begin position="1999"/>
        <end position="2016"/>
    </location>
</feature>
<dbReference type="GO" id="GO:0140359">
    <property type="term" value="F:ABC-type transporter activity"/>
    <property type="evidence" value="ECO:0007669"/>
    <property type="project" value="InterPro"/>
</dbReference>
<dbReference type="Pfam" id="PF11443">
    <property type="entry name" value="DUF2828"/>
    <property type="match status" value="2"/>
</dbReference>
<proteinExistence type="inferred from homology"/>
<dbReference type="OrthoDB" id="8061355at2759"/>
<dbReference type="InterPro" id="IPR056690">
    <property type="entry name" value="DUF7788"/>
</dbReference>
<evidence type="ECO:0000256" key="7">
    <source>
        <dbReference type="ARBA" id="ARBA00022840"/>
    </source>
</evidence>
<feature type="transmembrane region" description="Helical" evidence="11">
    <location>
        <begin position="342"/>
        <end position="361"/>
    </location>
</feature>
<evidence type="ECO:0000256" key="1">
    <source>
        <dbReference type="ARBA" id="ARBA00004141"/>
    </source>
</evidence>
<keyword evidence="5" id="KW-0677">Repeat</keyword>
<dbReference type="STRING" id="1214573.A0A0G2F7Z0"/>
<evidence type="ECO:0000256" key="4">
    <source>
        <dbReference type="ARBA" id="ARBA00022692"/>
    </source>
</evidence>
<dbReference type="CDD" id="cd03263">
    <property type="entry name" value="ABC_subfamily_A"/>
    <property type="match status" value="2"/>
</dbReference>
<keyword evidence="8 11" id="KW-1133">Transmembrane helix</keyword>
<dbReference type="SUPFAM" id="SSF52540">
    <property type="entry name" value="P-loop containing nucleoside triphosphate hydrolases"/>
    <property type="match status" value="2"/>
</dbReference>
<keyword evidence="4 11" id="KW-0812">Transmembrane</keyword>
<feature type="region of interest" description="Disordered" evidence="10">
    <location>
        <begin position="1784"/>
        <end position="1808"/>
    </location>
</feature>
<sequence length="2501" mass="274195">MALMRQTWTLTKKNLLIVLVRHGSFTTIRAFLAPIIFMFILAYVRNFFVPPSTFGIGSPTPIRSLENALAASTGNHDKVVFVTNGHTGGDIESVINTVSARVESAGKTVEVVQRDIDLLTSCASTLRGSSACFGAASFHSSPTEGDSGAWNYTLRSDGVFGERIFVDRTNNDVEIYTLPFQRAIDSAIGSLNGTSASLGSGSIDEYPYTDTTAEERDALIRRLYMGALISILAVALFLAMSNVTYQLTGLMASERELGISQLVEAMTPAKKPWQIQAARLLSNHLAFTIIHLPGWIIMGAILRALAFVHTSWAILIIYHVLSGLALTSYSILGASFFSKAQLSGITVTITAVILAVIAQVAGPFDTGATAVLSLLFPSMNYVFFIIHMARFEEKSLATDLVGSAPTGSSSLPGIVFWVFLVIQIFVFPFLGALVERWLYGTISRERKTTTSSPDHAIILSNFSKHWTPSWLRKNVLSKLGLAVPETVYAVNDFSIKARRGQIMVLLGANGSGKSTTLDAISGLNTITHGSIEIDGAGGLGLCPQKNVLWDELTVFEHVKIFNQLKSAGTRDGKDQIENLIRSCDLGHKIKAQSVTLSGGQKRKLQLAMMFTGGSRVCCVDEMSSGLDPLSRRKIWDILLAERGERTFLLTTHFLDEADVLSDYVAILSRGNLKVKGTAVQLKHEVGVGYRISVPKHEKFVAAEKIQPHETGDRQVYWFPDSSAASKFISELRSGGVKDYDIIGPTLEDVFLKLAEEMGDHQLGSDAPLALRPDSTADNLDKPANSDSSSAEELGIQMSQGRGTGIAKQTLILVRKRFTILKRNYLPYMAAVLLPVITAGLVTLFLDGFSAIGCDPGAQSSTPAVSDLSSLDITPLIPIGPSSLMTIDNLTNRTGLNASSFHLVDTLDEFNDYISNNFHNVTPGGFYLQPSQDPLAVMAYIGNGAVIYGMLTLNAISNVVQQTSITTAYQPFAVPFAPGAGKTLQLILYFGLAMSVYPAFFALYPCVERLRKVRALHYSNGIRAAPLWLAYLIFDFLFVLIVSAVVTGIFVGASGIWYAPGYLFVVFFLYGLTSILLCYVVSLVTNSQLACFATAAGGQAVFFLLYFIMYMSILTYSPAYRVNSDLTTAHFVYAAVSPAGNMLRSLLLTLNEFSLLCRDTSIASYPGALTVYGGPILYLIVQALVLFTMLVWWDSGYKPTFLTNLSRRQRHRKSTVKDTDTEDDAALSTSASSTMTDPAVATEIKRVDAQSPPDTDSLRVQHLHKLFGRTNHAVQDVTFGIPRGQVFALLGPNGAGKSTTISLVRGDVRPSRGVDGSPFSDVFIENLSISAHRASARQNLGVCPQFDAMDSMTVREHLRFYASARGVSDVEANVEAVLTATNLVRFADRLAQKLSGGNKRKLSLGIALMGNPAVLLLDEPSSGMDAAAKRVMWRTLLGVAAPGRALLITTHSMEEADRLATRVGIMKRRMLALGTGKELGERWGEGCVVQIVLKSAPETTEAEMNQVKSWISERVKGVEFEEWGAKGGAHGLLRFRVKKEGLVEEKKEADKTGGTVFQDGSEVVEEGKPAGGSTGAQGLDTPRLIELFEAHKDALGVEYYSVSPTTLDEVFLRVVGREEEDGQGAATKHHWQLWRRYLPGRKATARAPVALEWLGKENYRLFSRHGSTLGLYCCPRFVLSSTKAWQKNQLNMAFTNENNKDLWFLKSSFPVYLPYYPALTAPENDFDAFIQQDVRRRNDGDSAEVHLTDGDTATAAESEPVLVSDASTTAGLREDLVNVSIGDDQDASMADAGDATPNTKPAGQAHPFMDGLYSQQDKVDTGSGPVRDMENKMLTENADVAHRSTNDVLVDLFTELEDVVSGPRLLELLEKAWRYDSVSTLKIIFNARSIHLGKASRQTFYRCAGWLAKYHPLTLVANLPWLSRPVIQKKAEKEDAEKKSDEEEMVFVEQEMDDEDPTRFDVKNGVAHGYWKDLLNILALHVNGKLDVLASPRDVLNVEREKSKKNWPKDQDTAKSLRHEKRNGRHKVALQSDLKLLRSDDAKAKRNVSLCAKWAPSNACFHDKHTWISTSIAEIMHPIPDFAGHAQHIEDSKDQRELYLRHARESYRKDVAALRKHLECVERDITAKTFENIHYDRVPSIAMKNYAPLFAQKDTDRFEKYIDKVASGKAQISGATLLPSTLIKAARTSPPSGNYDFSQIGGKRKAKGTKDMVDARMRDLEAKTLDGQWKSLVQRIKDSGTLENCIAVADVSGSMQNPVFPDGTTPMDTSIGLSLLVAEVTKPPFGGAFISFSDNPQVLRVDLTQGLHGKYEAVARSDWGMSTDFVAVFERLILPMAIENKLTQEDMVKRIFVFSDMQFNSASRAAGSGGDKWSTSYERIQKKFQDAGFQMPELCFWNLAGGRAGHMGPPSFSGGDPVAPKPVTAADMGTALVSGYSQGMLKVFLDSGSFEDKDAEEDIVERVGDDGEVVVEKKKKRQKLDPTSVVKRAIGHPAYNMLRVVD</sequence>
<gene>
    <name evidence="13" type="ORF">UCDDA912_g09747</name>
</gene>
<dbReference type="InterPro" id="IPR026082">
    <property type="entry name" value="ABCA"/>
</dbReference>
<feature type="transmembrane region" description="Helical" evidence="11">
    <location>
        <begin position="414"/>
        <end position="434"/>
    </location>
</feature>
<feature type="transmembrane region" description="Helical" evidence="11">
    <location>
        <begin position="824"/>
        <end position="845"/>
    </location>
</feature>
<evidence type="ECO:0000256" key="6">
    <source>
        <dbReference type="ARBA" id="ARBA00022741"/>
    </source>
</evidence>
<dbReference type="Gene3D" id="3.40.50.300">
    <property type="entry name" value="P-loop containing nucleotide triphosphate hydrolases"/>
    <property type="match status" value="2"/>
</dbReference>
<dbReference type="GO" id="GO:0016020">
    <property type="term" value="C:membrane"/>
    <property type="evidence" value="ECO:0007669"/>
    <property type="project" value="UniProtKB-SubCell"/>
</dbReference>
<dbReference type="GO" id="GO:0005524">
    <property type="term" value="F:ATP binding"/>
    <property type="evidence" value="ECO:0007669"/>
    <property type="project" value="UniProtKB-KW"/>
</dbReference>
<evidence type="ECO:0000313" key="13">
    <source>
        <dbReference type="EMBL" id="KKY30321.1"/>
    </source>
</evidence>
<protein>
    <submittedName>
        <fullName evidence="13">Putative abc transporter</fullName>
    </submittedName>
</protein>
<dbReference type="PANTHER" id="PTHR19229:SF36">
    <property type="entry name" value="ATP-BINDING CASSETTE SUB-FAMILY A MEMBER 2"/>
    <property type="match status" value="1"/>
</dbReference>
<feature type="transmembrane region" description="Helical" evidence="11">
    <location>
        <begin position="1027"/>
        <end position="1055"/>
    </location>
</feature>
<dbReference type="SMART" id="SM00382">
    <property type="entry name" value="AAA"/>
    <property type="match status" value="2"/>
</dbReference>
<feature type="region of interest" description="Disordered" evidence="10">
    <location>
        <begin position="1999"/>
        <end position="2024"/>
    </location>
</feature>
<dbReference type="InterPro" id="IPR058580">
    <property type="entry name" value="DUF2828"/>
</dbReference>
<evidence type="ECO:0000259" key="12">
    <source>
        <dbReference type="PROSITE" id="PS50893"/>
    </source>
</evidence>
<dbReference type="InterPro" id="IPR017871">
    <property type="entry name" value="ABC_transporter-like_CS"/>
</dbReference>
<keyword evidence="9 11" id="KW-0472">Membrane</keyword>
<dbReference type="Pfam" id="PF12698">
    <property type="entry name" value="ABC2_membrane_3"/>
    <property type="match status" value="1"/>
</dbReference>
<name>A0A0G2F7Z0_9PEZI</name>
<feature type="transmembrane region" description="Helical" evidence="11">
    <location>
        <begin position="285"/>
        <end position="305"/>
    </location>
</feature>
<keyword evidence="6" id="KW-0547">Nucleotide-binding</keyword>
<evidence type="ECO:0000256" key="8">
    <source>
        <dbReference type="ARBA" id="ARBA00022989"/>
    </source>
</evidence>
<evidence type="ECO:0000256" key="2">
    <source>
        <dbReference type="ARBA" id="ARBA00008869"/>
    </source>
</evidence>
<dbReference type="InterPro" id="IPR003439">
    <property type="entry name" value="ABC_transporter-like_ATP-bd"/>
</dbReference>
<feature type="transmembrane region" description="Helical" evidence="11">
    <location>
        <begin position="20"/>
        <end position="44"/>
    </location>
</feature>
<dbReference type="PROSITE" id="PS50893">
    <property type="entry name" value="ABC_TRANSPORTER_2"/>
    <property type="match status" value="2"/>
</dbReference>
<dbReference type="FunFam" id="3.40.50.300:FF:001345">
    <property type="entry name" value="Related to ABC transporter"/>
    <property type="match status" value="1"/>
</dbReference>
<feature type="region of interest" description="Disordered" evidence="10">
    <location>
        <begin position="1207"/>
        <end position="1232"/>
    </location>
</feature>
<feature type="transmembrane region" description="Helical" evidence="11">
    <location>
        <begin position="223"/>
        <end position="245"/>
    </location>
</feature>
<dbReference type="Pfam" id="PF00005">
    <property type="entry name" value="ABC_tran"/>
    <property type="match status" value="2"/>
</dbReference>
<evidence type="ECO:0000313" key="14">
    <source>
        <dbReference type="Proteomes" id="UP000034680"/>
    </source>
</evidence>
<dbReference type="InterPro" id="IPR013525">
    <property type="entry name" value="ABC2_TM"/>
</dbReference>
<evidence type="ECO:0000256" key="5">
    <source>
        <dbReference type="ARBA" id="ARBA00022737"/>
    </source>
</evidence>
<dbReference type="PANTHER" id="PTHR19229">
    <property type="entry name" value="ATP-BINDING CASSETTE TRANSPORTER SUBFAMILY A ABCA"/>
    <property type="match status" value="1"/>
</dbReference>
<dbReference type="GO" id="GO:0005319">
    <property type="term" value="F:lipid transporter activity"/>
    <property type="evidence" value="ECO:0007669"/>
    <property type="project" value="TreeGrafter"/>
</dbReference>
<keyword evidence="7" id="KW-0067">ATP-binding</keyword>
<feature type="transmembrane region" description="Helical" evidence="11">
    <location>
        <begin position="1061"/>
        <end position="1081"/>
    </location>
</feature>
<dbReference type="FunFam" id="3.40.50.300:FF:001344">
    <property type="entry name" value="Related to ABC transporter"/>
    <property type="match status" value="1"/>
</dbReference>
<feature type="transmembrane region" description="Helical" evidence="11">
    <location>
        <begin position="1170"/>
        <end position="1192"/>
    </location>
</feature>
<reference evidence="13 14" key="2">
    <citation type="submission" date="2015-05" db="EMBL/GenBank/DDBJ databases">
        <authorList>
            <person name="Morales-Cruz A."/>
            <person name="Amrine K.C."/>
            <person name="Cantu D."/>
        </authorList>
    </citation>
    <scope>NUCLEOTIDE SEQUENCE [LARGE SCALE GENOMIC DNA]</scope>
    <source>
        <strain evidence="13">DA912</strain>
    </source>
</reference>
<feature type="transmembrane region" description="Helical" evidence="11">
    <location>
        <begin position="985"/>
        <end position="1006"/>
    </location>
</feature>
<evidence type="ECO:0000256" key="11">
    <source>
        <dbReference type="SAM" id="Phobius"/>
    </source>
</evidence>
<feature type="domain" description="ABC transporter" evidence="12">
    <location>
        <begin position="471"/>
        <end position="694"/>
    </location>
</feature>